<evidence type="ECO:0000259" key="5">
    <source>
        <dbReference type="PROSITE" id="PS51755"/>
    </source>
</evidence>
<dbReference type="SMART" id="SM00862">
    <property type="entry name" value="Trans_reg_C"/>
    <property type="match status" value="1"/>
</dbReference>
<keyword evidence="1 3" id="KW-0238">DNA-binding</keyword>
<evidence type="ECO:0000256" key="1">
    <source>
        <dbReference type="ARBA" id="ARBA00023125"/>
    </source>
</evidence>
<dbReference type="Gene3D" id="6.10.250.690">
    <property type="match status" value="1"/>
</dbReference>
<dbReference type="FunFam" id="1.10.10.10:FF:000210">
    <property type="entry name" value="Winged-helix transcriptional response regulator KdpE"/>
    <property type="match status" value="1"/>
</dbReference>
<dbReference type="Pfam" id="PF00486">
    <property type="entry name" value="Trans_reg_C"/>
    <property type="match status" value="1"/>
</dbReference>
<dbReference type="InterPro" id="IPR001867">
    <property type="entry name" value="OmpR/PhoB-type_DNA-bd"/>
</dbReference>
<feature type="modified residue" description="4-aspartylphosphate" evidence="2">
    <location>
        <position position="60"/>
    </location>
</feature>
<feature type="domain" description="Response regulatory" evidence="4">
    <location>
        <begin position="11"/>
        <end position="124"/>
    </location>
</feature>
<accession>A0A2Z6IBK3</accession>
<dbReference type="GO" id="GO:0006355">
    <property type="term" value="P:regulation of DNA-templated transcription"/>
    <property type="evidence" value="ECO:0007669"/>
    <property type="project" value="InterPro"/>
</dbReference>
<dbReference type="EMBL" id="AP018786">
    <property type="protein sequence ID" value="BBF23879.1"/>
    <property type="molecule type" value="Genomic_DNA"/>
</dbReference>
<dbReference type="GO" id="GO:0000976">
    <property type="term" value="F:transcription cis-regulatory region binding"/>
    <property type="evidence" value="ECO:0007669"/>
    <property type="project" value="TreeGrafter"/>
</dbReference>
<evidence type="ECO:0000313" key="7">
    <source>
        <dbReference type="Proteomes" id="UP000271003"/>
    </source>
</evidence>
<dbReference type="PANTHER" id="PTHR48111">
    <property type="entry name" value="REGULATOR OF RPOS"/>
    <property type="match status" value="1"/>
</dbReference>
<proteinExistence type="predicted"/>
<dbReference type="Gene3D" id="1.10.10.10">
    <property type="entry name" value="Winged helix-like DNA-binding domain superfamily/Winged helix DNA-binding domain"/>
    <property type="match status" value="1"/>
</dbReference>
<gene>
    <name evidence="6" type="primary">kdpE</name>
    <name evidence="6" type="ORF">SUTMEG_17700</name>
</gene>
<dbReference type="InterPro" id="IPR036388">
    <property type="entry name" value="WH-like_DNA-bd_sf"/>
</dbReference>
<feature type="domain" description="OmpR/PhoB-type" evidence="5">
    <location>
        <begin position="137"/>
        <end position="236"/>
    </location>
</feature>
<dbReference type="RefSeq" id="WP_120177440.1">
    <property type="nucleotide sequence ID" value="NZ_AP018786.1"/>
</dbReference>
<sequence length="236" mass="26114">MTETNTAAEPHAVVVEDEPAIARFVEEALRREGFTTESAGTLREGLRAVRLSRADLLIVDLGLPDGDGSEIIARARAESAVPIIVLSARTEEAQKVKALDLGADDYLTKPFGMAELLARVRAQMRRRGLTAVAGADGSVVHIGDVEVDLAARTVKKRGESVHLTKLEFRLLQVLVESRGKVLTQRVLLQQVWGSPYADRPHYLRIYMQHLRTKLEDDPARPKWFVTEIGVGYRLAV</sequence>
<evidence type="ECO:0000256" key="2">
    <source>
        <dbReference type="PROSITE-ProRule" id="PRU00169"/>
    </source>
</evidence>
<evidence type="ECO:0000313" key="6">
    <source>
        <dbReference type="EMBL" id="BBF23879.1"/>
    </source>
</evidence>
<dbReference type="GO" id="GO:0000156">
    <property type="term" value="F:phosphorelay response regulator activity"/>
    <property type="evidence" value="ECO:0007669"/>
    <property type="project" value="TreeGrafter"/>
</dbReference>
<protein>
    <submittedName>
        <fullName evidence="6">DNA-binding response regulator</fullName>
    </submittedName>
</protein>
<dbReference type="GO" id="GO:0005829">
    <property type="term" value="C:cytosol"/>
    <property type="evidence" value="ECO:0007669"/>
    <property type="project" value="TreeGrafter"/>
</dbReference>
<dbReference type="KEGG" id="sutt:SUTMEG_17700"/>
<dbReference type="Gene3D" id="3.40.50.2300">
    <property type="match status" value="1"/>
</dbReference>
<dbReference type="CDD" id="cd00383">
    <property type="entry name" value="trans_reg_C"/>
    <property type="match status" value="1"/>
</dbReference>
<organism evidence="6 7">
    <name type="scientific">Sutterella megalosphaeroides</name>
    <dbReference type="NCBI Taxonomy" id="2494234"/>
    <lineage>
        <taxon>Bacteria</taxon>
        <taxon>Pseudomonadati</taxon>
        <taxon>Pseudomonadota</taxon>
        <taxon>Betaproteobacteria</taxon>
        <taxon>Burkholderiales</taxon>
        <taxon>Sutterellaceae</taxon>
        <taxon>Sutterella</taxon>
    </lineage>
</organism>
<dbReference type="SUPFAM" id="SSF52172">
    <property type="entry name" value="CheY-like"/>
    <property type="match status" value="1"/>
</dbReference>
<dbReference type="PROSITE" id="PS51755">
    <property type="entry name" value="OMPR_PHOB"/>
    <property type="match status" value="1"/>
</dbReference>
<reference evidence="6 7" key="1">
    <citation type="journal article" date="2018" name="Int. J. Syst. Evol. Microbiol.">
        <title>Mesosutterella multiformis gen. nov., sp. nov., a member of the family Sutterellaceae and Sutterella megalosphaeroides sp. nov., isolated from human faeces.</title>
        <authorList>
            <person name="Sakamoto M."/>
            <person name="Ikeyama N."/>
            <person name="Kunihiro T."/>
            <person name="Iino T."/>
            <person name="Yuki M."/>
            <person name="Ohkuma M."/>
        </authorList>
    </citation>
    <scope>NUCLEOTIDE SEQUENCE [LARGE SCALE GENOMIC DNA]</scope>
    <source>
        <strain evidence="6 7">6FBBBH3</strain>
    </source>
</reference>
<dbReference type="PROSITE" id="PS50110">
    <property type="entry name" value="RESPONSE_REGULATORY"/>
    <property type="match status" value="1"/>
</dbReference>
<feature type="DNA-binding region" description="OmpR/PhoB-type" evidence="3">
    <location>
        <begin position="137"/>
        <end position="236"/>
    </location>
</feature>
<dbReference type="Pfam" id="PF00072">
    <property type="entry name" value="Response_reg"/>
    <property type="match status" value="1"/>
</dbReference>
<dbReference type="GO" id="GO:0032993">
    <property type="term" value="C:protein-DNA complex"/>
    <property type="evidence" value="ECO:0007669"/>
    <property type="project" value="TreeGrafter"/>
</dbReference>
<dbReference type="Proteomes" id="UP000271003">
    <property type="component" value="Chromosome"/>
</dbReference>
<dbReference type="AlphaFoldDB" id="A0A2Z6IBK3"/>
<dbReference type="InterPro" id="IPR039420">
    <property type="entry name" value="WalR-like"/>
</dbReference>
<keyword evidence="2" id="KW-0597">Phosphoprotein</keyword>
<dbReference type="PANTHER" id="PTHR48111:SF50">
    <property type="entry name" value="KDP OPERON TRANSCRIPTIONAL REGULATORY PROTEIN KDPE"/>
    <property type="match status" value="1"/>
</dbReference>
<dbReference type="InterPro" id="IPR001789">
    <property type="entry name" value="Sig_transdc_resp-reg_receiver"/>
</dbReference>
<dbReference type="OrthoDB" id="9802426at2"/>
<evidence type="ECO:0000256" key="3">
    <source>
        <dbReference type="PROSITE-ProRule" id="PRU01091"/>
    </source>
</evidence>
<evidence type="ECO:0000259" key="4">
    <source>
        <dbReference type="PROSITE" id="PS50110"/>
    </source>
</evidence>
<keyword evidence="7" id="KW-1185">Reference proteome</keyword>
<dbReference type="InterPro" id="IPR011006">
    <property type="entry name" value="CheY-like_superfamily"/>
</dbReference>
<name>A0A2Z6IBK3_9BURK</name>
<dbReference type="SMART" id="SM00448">
    <property type="entry name" value="REC"/>
    <property type="match status" value="1"/>
</dbReference>